<dbReference type="RefSeq" id="WP_171816512.1">
    <property type="nucleotide sequence ID" value="NZ_LN794158.1"/>
</dbReference>
<accession>A0A0B7J105</accession>
<name>A0A0B7J105_9PROT</name>
<dbReference type="STRING" id="1581680.BN1209_1425"/>
<evidence type="ECO:0000313" key="1">
    <source>
        <dbReference type="EMBL" id="CEN56463.1"/>
    </source>
</evidence>
<dbReference type="EMBL" id="LN794158">
    <property type="protein sequence ID" value="CEN56463.1"/>
    <property type="molecule type" value="Genomic_DNA"/>
</dbReference>
<evidence type="ECO:0000313" key="2">
    <source>
        <dbReference type="Proteomes" id="UP000056322"/>
    </source>
</evidence>
<dbReference type="KEGG" id="mbac:BN1209_1425"/>
<reference evidence="2" key="1">
    <citation type="submission" date="2014-12" db="EMBL/GenBank/DDBJ databases">
        <authorList>
            <person name="Salcher M.M."/>
        </authorList>
    </citation>
    <scope>NUCLEOTIDE SEQUENCE [LARGE SCALE GENOMIC DNA]</scope>
    <source>
        <strain evidence="2">MMS-10A-171</strain>
    </source>
</reference>
<proteinExistence type="predicted"/>
<gene>
    <name evidence="1" type="ORF">BN1209_1425</name>
</gene>
<organism evidence="1 2">
    <name type="scientific">Candidatus Methylopumilus turicensis</name>
    <dbReference type="NCBI Taxonomy" id="1581680"/>
    <lineage>
        <taxon>Bacteria</taxon>
        <taxon>Pseudomonadati</taxon>
        <taxon>Pseudomonadota</taxon>
        <taxon>Betaproteobacteria</taxon>
        <taxon>Nitrosomonadales</taxon>
        <taxon>Methylophilaceae</taxon>
        <taxon>Candidatus Methylopumilus</taxon>
    </lineage>
</organism>
<dbReference type="Proteomes" id="UP000056322">
    <property type="component" value="Chromosome 1"/>
</dbReference>
<dbReference type="AlphaFoldDB" id="A0A0B7J105"/>
<sequence length="56" mass="6213">MNLNTYECWVKVPVSKTSTQSTKVRIEAMNALAARGQLNAMYGLANVISLPMQVRN</sequence>
<keyword evidence="2" id="KW-1185">Reference proteome</keyword>
<protein>
    <submittedName>
        <fullName evidence="1">Uncharacterized protein</fullName>
    </submittedName>
</protein>
<dbReference type="HOGENOM" id="CLU_3009065_0_0_4"/>